<evidence type="ECO:0000256" key="3">
    <source>
        <dbReference type="ARBA" id="ARBA00022840"/>
    </source>
</evidence>
<keyword evidence="1" id="KW-0436">Ligase</keyword>
<evidence type="ECO:0000256" key="1">
    <source>
        <dbReference type="ARBA" id="ARBA00022598"/>
    </source>
</evidence>
<evidence type="ECO:0000313" key="7">
    <source>
        <dbReference type="Proteomes" id="UP001183643"/>
    </source>
</evidence>
<organism evidence="6 7">
    <name type="scientific">Catenuloplanes atrovinosus</name>
    <dbReference type="NCBI Taxonomy" id="137266"/>
    <lineage>
        <taxon>Bacteria</taxon>
        <taxon>Bacillati</taxon>
        <taxon>Actinomycetota</taxon>
        <taxon>Actinomycetes</taxon>
        <taxon>Micromonosporales</taxon>
        <taxon>Micromonosporaceae</taxon>
        <taxon>Catenuloplanes</taxon>
    </lineage>
</organism>
<gene>
    <name evidence="6" type="ORF">J2S41_002366</name>
</gene>
<dbReference type="GO" id="GO:0046872">
    <property type="term" value="F:metal ion binding"/>
    <property type="evidence" value="ECO:0007669"/>
    <property type="project" value="InterPro"/>
</dbReference>
<dbReference type="AlphaFoldDB" id="A0AAE3YKP0"/>
<proteinExistence type="predicted"/>
<keyword evidence="7" id="KW-1185">Reference proteome</keyword>
<keyword evidence="3 4" id="KW-0067">ATP-binding</keyword>
<accession>A0AAE3YKP0</accession>
<evidence type="ECO:0000256" key="2">
    <source>
        <dbReference type="ARBA" id="ARBA00022741"/>
    </source>
</evidence>
<dbReference type="Gene3D" id="3.30.470.20">
    <property type="entry name" value="ATP-grasp fold, B domain"/>
    <property type="match status" value="1"/>
</dbReference>
<keyword evidence="2 4" id="KW-0547">Nucleotide-binding</keyword>
<evidence type="ECO:0000259" key="5">
    <source>
        <dbReference type="PROSITE" id="PS50975"/>
    </source>
</evidence>
<dbReference type="EMBL" id="JAVDYB010000001">
    <property type="protein sequence ID" value="MDR7275588.1"/>
    <property type="molecule type" value="Genomic_DNA"/>
</dbReference>
<dbReference type="Proteomes" id="UP001183643">
    <property type="component" value="Unassembled WGS sequence"/>
</dbReference>
<dbReference type="InterPro" id="IPR052032">
    <property type="entry name" value="ATP-dep_AA_Ligase"/>
</dbReference>
<dbReference type="SUPFAM" id="SSF56059">
    <property type="entry name" value="Glutathione synthetase ATP-binding domain-like"/>
    <property type="match status" value="1"/>
</dbReference>
<protein>
    <submittedName>
        <fullName evidence="6">Biotin carboxylase</fullName>
    </submittedName>
</protein>
<dbReference type="GO" id="GO:0016874">
    <property type="term" value="F:ligase activity"/>
    <property type="evidence" value="ECO:0007669"/>
    <property type="project" value="UniProtKB-KW"/>
</dbReference>
<dbReference type="InterPro" id="IPR011761">
    <property type="entry name" value="ATP-grasp"/>
</dbReference>
<sequence length="412" mass="44483">MESRSTLVTVYDYGSLSPYRIAEIADALQLRVAFVVPDTAHTRSARSLLESVGVVIPTAGRSPAELIRACRALRPAGVVTFSEPQLRLTAELADALGCAFHAPSDIDAIVRKDRQRERFAAAGLEAIRFRVVERLDQIDEAIAHVGLPAVIKPTYGAASRNTIAVSDEKDCRQTLEFLLNDGQERTLLLEELLVGRHTDHPWGDFIAVDCVAAGDRVEPRFVTSKFAAAEPFRDRGGYATASVVPEPDLAHVRDLAGRAVRALNIRTGLADVEIKLTPTGPRLIEVNGRLGGTVDDLAVRSGNPSPAEIAIRSALGLPIDAGTPPPGPIAFHYHLIPPLAARAVADVRAPLRVKRLPHVERLIVHARRGDPVDWRAGTESRVASVIGTTGTHAELADVVAAIESVPWIDYEF</sequence>
<evidence type="ECO:0000313" key="6">
    <source>
        <dbReference type="EMBL" id="MDR7275588.1"/>
    </source>
</evidence>
<dbReference type="PANTHER" id="PTHR43585">
    <property type="entry name" value="FUMIPYRROLE BIOSYNTHESIS PROTEIN C"/>
    <property type="match status" value="1"/>
</dbReference>
<reference evidence="6" key="1">
    <citation type="submission" date="2023-07" db="EMBL/GenBank/DDBJ databases">
        <title>Sequencing the genomes of 1000 actinobacteria strains.</title>
        <authorList>
            <person name="Klenk H.-P."/>
        </authorList>
    </citation>
    <scope>NUCLEOTIDE SEQUENCE</scope>
    <source>
        <strain evidence="6">DSM 44707</strain>
    </source>
</reference>
<dbReference type="RefSeq" id="WP_310366737.1">
    <property type="nucleotide sequence ID" value="NZ_JAVDYB010000001.1"/>
</dbReference>
<dbReference type="PROSITE" id="PS50975">
    <property type="entry name" value="ATP_GRASP"/>
    <property type="match status" value="1"/>
</dbReference>
<evidence type="ECO:0000256" key="4">
    <source>
        <dbReference type="PROSITE-ProRule" id="PRU00409"/>
    </source>
</evidence>
<dbReference type="Pfam" id="PF13535">
    <property type="entry name" value="ATP-grasp_4"/>
    <property type="match status" value="1"/>
</dbReference>
<name>A0AAE3YKP0_9ACTN</name>
<dbReference type="GO" id="GO:0005524">
    <property type="term" value="F:ATP binding"/>
    <property type="evidence" value="ECO:0007669"/>
    <property type="project" value="UniProtKB-UniRule"/>
</dbReference>
<comment type="caution">
    <text evidence="6">The sequence shown here is derived from an EMBL/GenBank/DDBJ whole genome shotgun (WGS) entry which is preliminary data.</text>
</comment>
<feature type="domain" description="ATP-grasp" evidence="5">
    <location>
        <begin position="116"/>
        <end position="315"/>
    </location>
</feature>
<dbReference type="PANTHER" id="PTHR43585:SF2">
    <property type="entry name" value="ATP-GRASP ENZYME FSQD"/>
    <property type="match status" value="1"/>
</dbReference>